<feature type="compositionally biased region" description="Basic and acidic residues" evidence="1">
    <location>
        <begin position="78"/>
        <end position="100"/>
    </location>
</feature>
<dbReference type="EMBL" id="AHZP02000853">
    <property type="protein sequence ID" value="KYK69276.1"/>
    <property type="molecule type" value="Genomic_DNA"/>
</dbReference>
<evidence type="ECO:0000256" key="1">
    <source>
        <dbReference type="SAM" id="MobiDB-lite"/>
    </source>
</evidence>
<proteinExistence type="predicted"/>
<evidence type="ECO:0000313" key="2">
    <source>
        <dbReference type="EMBL" id="KYK69276.1"/>
    </source>
</evidence>
<protein>
    <submittedName>
        <fullName evidence="2">Uncharacterized protein</fullName>
    </submittedName>
</protein>
<dbReference type="AlphaFoldDB" id="A0A151HIW8"/>
<gene>
    <name evidence="2" type="ORF">TGPRC2_227040</name>
</gene>
<feature type="region of interest" description="Disordered" evidence="1">
    <location>
        <begin position="1"/>
        <end position="109"/>
    </location>
</feature>
<feature type="compositionally biased region" description="Basic and acidic residues" evidence="1">
    <location>
        <begin position="36"/>
        <end position="45"/>
    </location>
</feature>
<organism evidence="2 3">
    <name type="scientific">Toxoplasma gondii TgCatPRC2</name>
    <dbReference type="NCBI Taxonomy" id="1130821"/>
    <lineage>
        <taxon>Eukaryota</taxon>
        <taxon>Sar</taxon>
        <taxon>Alveolata</taxon>
        <taxon>Apicomplexa</taxon>
        <taxon>Conoidasida</taxon>
        <taxon>Coccidia</taxon>
        <taxon>Eucoccidiorida</taxon>
        <taxon>Eimeriorina</taxon>
        <taxon>Sarcocystidae</taxon>
        <taxon>Toxoplasma</taxon>
    </lineage>
</organism>
<sequence length="242" mass="27599">MASLMQSSSENSRLIRETKRVPVLIPSNPGATLPRTPEKQGETCRKKAAWLSPTHATVDEKREVSKVPGSSDSTCLPQKEDMGKREPAEVRKTAESEKKQKSVKRISGSNGQYSSTFEAHFSQNLPWIFLLTPLRHFLVERNSGPCVSQFEVRRQGGCNPQRRTVNNNERKEKLHERRCGEATFSILSDVVCAKEKARGVRYTYPIHEKLTLNTDEDEVDHSRRSAFRLSWLLFLLSFKKLN</sequence>
<name>A0A151HIW8_TOXGO</name>
<evidence type="ECO:0000313" key="3">
    <source>
        <dbReference type="Proteomes" id="UP000075225"/>
    </source>
</evidence>
<accession>A0A151HIW8</accession>
<feature type="compositionally biased region" description="Polar residues" evidence="1">
    <location>
        <begin position="1"/>
        <end position="12"/>
    </location>
</feature>
<comment type="caution">
    <text evidence="2">The sequence shown here is derived from an EMBL/GenBank/DDBJ whole genome shotgun (WGS) entry which is preliminary data.</text>
</comment>
<dbReference type="VEuPathDB" id="ToxoDB:TGPRC2_227040"/>
<dbReference type="Proteomes" id="UP000075225">
    <property type="component" value="Unassembled WGS sequence"/>
</dbReference>
<reference evidence="3" key="1">
    <citation type="submission" date="2016-03" db="EMBL/GenBank/DDBJ databases">
        <authorList>
            <person name="Sibley D."/>
            <person name="Venepally P."/>
            <person name="Karamycheva S."/>
            <person name="Hadjithomas M."/>
            <person name="Khan A."/>
            <person name="Brunk B."/>
            <person name="Roos D."/>
            <person name="Caler E."/>
            <person name="Lorenzi H."/>
        </authorList>
    </citation>
    <scope>NUCLEOTIDE SEQUENCE [LARGE SCALE GENOMIC DNA]</scope>
    <source>
        <strain evidence="3">TgCatPRC2</strain>
    </source>
</reference>